<name>A0A6B7KH52_9ABAC</name>
<dbReference type="GO" id="GO:0019083">
    <property type="term" value="P:viral transcription"/>
    <property type="evidence" value="ECO:0007669"/>
    <property type="project" value="InterPro"/>
</dbReference>
<proteinExistence type="predicted"/>
<protein>
    <submittedName>
        <fullName evidence="1">LEF-2</fullName>
    </submittedName>
</protein>
<evidence type="ECO:0000313" key="2">
    <source>
        <dbReference type="Proteomes" id="UP001223634"/>
    </source>
</evidence>
<dbReference type="EMBL" id="MK419955">
    <property type="protein sequence ID" value="QEI03422.1"/>
    <property type="molecule type" value="Genomic_DNA"/>
</dbReference>
<dbReference type="Pfam" id="PF03041">
    <property type="entry name" value="Baculo_LEF-2"/>
    <property type="match status" value="1"/>
</dbReference>
<dbReference type="Proteomes" id="UP001223634">
    <property type="component" value="Segment"/>
</dbReference>
<gene>
    <name evidence="1" type="primary">lef-2</name>
</gene>
<evidence type="ECO:0000313" key="1">
    <source>
        <dbReference type="EMBL" id="QEI03422.1"/>
    </source>
</evidence>
<sequence length="219" mass="25181">MPPLLSWTPSNTDDIESIDKNADYSVLLSDMPLQVTCFTPFLDNGLRVKINGHRLYYLIKNRDQHVEAAAATTGKRWSSSSSSSSSSKYKSHKNVCFQSVSSRDNVVEMLQNKLNMPDCMQKFLADFQVRPRGKRFRKRFIFNAYIANVLTCTKCNKLCLVKAMSYVYNFEEKCVQEFDRLLFRNDTLYKPPNCENIKNKDKLCFKAGTCKGSNPICNF</sequence>
<dbReference type="InterPro" id="IPR004283">
    <property type="entry name" value="Lef-2"/>
</dbReference>
<reference evidence="1 2" key="1">
    <citation type="submission" date="2019-01" db="EMBL/GenBank/DDBJ databases">
        <title>The Spodoptera cosmioides nucleopolyhedrovirus (SpcoNPV) is a novel virus isolated from the polyphagous black armyworm, Spodoptera cosmioides (Walker) (Lepidoptera: Noctuidae).</title>
        <authorList>
            <person name="Santos E.R."/>
            <person name="Oliveira L.B."/>
            <person name="Silva L.A."/>
            <person name="Sosa-Gomez D.R."/>
            <person name="Ribeiro B.M."/>
            <person name="Ardisson-Araujo D.M.P."/>
        </authorList>
    </citation>
    <scope>NUCLEOTIDE SEQUENCE [LARGE SCALE GENOMIC DNA]</scope>
    <source>
        <strain evidence="1">VPN72</strain>
    </source>
</reference>
<accession>A0A6B7KH52</accession>
<keyword evidence="2" id="KW-1185">Reference proteome</keyword>
<organism evidence="1 2">
    <name type="scientific">Spodoptera cosmioides nucleopolyhedrovirus</name>
    <dbReference type="NCBI Taxonomy" id="2605774"/>
    <lineage>
        <taxon>Viruses</taxon>
        <taxon>Viruses incertae sedis</taxon>
        <taxon>Naldaviricetes</taxon>
        <taxon>Lefavirales</taxon>
        <taxon>Baculoviridae</taxon>
        <taxon>Alphabaculovirus</taxon>
        <taxon>Alphabaculovirus spocosmioidis</taxon>
    </lineage>
</organism>